<dbReference type="EMBL" id="CP002048">
    <property type="protein sequence ID" value="ADI02663.1"/>
    <property type="molecule type" value="Genomic_DNA"/>
</dbReference>
<dbReference type="eggNOG" id="COG1749">
    <property type="taxonomic scope" value="Bacteria"/>
</dbReference>
<comment type="similarity">
    <text evidence="3">Belongs to the flagella basal body rod proteins family.</text>
</comment>
<evidence type="ECO:0000256" key="6">
    <source>
        <dbReference type="ARBA" id="ARBA00023143"/>
    </source>
</evidence>
<dbReference type="GO" id="GO:0044780">
    <property type="term" value="P:bacterial-type flagellum assembly"/>
    <property type="evidence" value="ECO:0007669"/>
    <property type="project" value="InterPro"/>
</dbReference>
<keyword evidence="5" id="KW-0964">Secreted</keyword>
<dbReference type="PANTHER" id="PTHR30033:SF1">
    <property type="entry name" value="FLAGELLAR HOOK-ASSOCIATED PROTEIN 1"/>
    <property type="match status" value="1"/>
</dbReference>
<dbReference type="PRINTS" id="PR01005">
    <property type="entry name" value="FLGHOOKAP1"/>
</dbReference>
<dbReference type="SUPFAM" id="SSF64518">
    <property type="entry name" value="Phase 1 flagellin"/>
    <property type="match status" value="1"/>
</dbReference>
<reference evidence="10 11" key="2">
    <citation type="journal article" date="2010" name="Stand. Genomic Sci.">
        <title>Complete genome sequence of Syntrophothermus lipocalidus type strain (TGB-C1).</title>
        <authorList>
            <person name="Djao O.D."/>
            <person name="Zhang X."/>
            <person name="Lucas S."/>
            <person name="Lapidus A."/>
            <person name="Del Rio T.G."/>
            <person name="Nolan M."/>
            <person name="Tice H."/>
            <person name="Cheng J.F."/>
            <person name="Han C."/>
            <person name="Tapia R."/>
            <person name="Goodwin L."/>
            <person name="Pitluck S."/>
            <person name="Liolios K."/>
            <person name="Ivanova N."/>
            <person name="Mavromatis K."/>
            <person name="Mikhailova N."/>
            <person name="Ovchinnikova G."/>
            <person name="Pati A."/>
            <person name="Brambilla E."/>
            <person name="Chen A."/>
            <person name="Palaniappan K."/>
            <person name="Land M."/>
            <person name="Hauser L."/>
            <person name="Chang Y.J."/>
            <person name="Jeffries C.D."/>
            <person name="Rohde M."/>
            <person name="Sikorski J."/>
            <person name="Spring S."/>
            <person name="Goker M."/>
            <person name="Detter J.C."/>
            <person name="Woyke T."/>
            <person name="Bristow J."/>
            <person name="Eisen J.A."/>
            <person name="Markowitz V."/>
            <person name="Hugenholtz P."/>
            <person name="Kyrpides N.C."/>
            <person name="Klenk H.P."/>
        </authorList>
    </citation>
    <scope>NUCLEOTIDE SEQUENCE [LARGE SCALE GENOMIC DNA]</scope>
    <source>
        <strain evidence="11">DSM 12680 / TGB-C1</strain>
    </source>
</reference>
<evidence type="ECO:0000256" key="1">
    <source>
        <dbReference type="ARBA" id="ARBA00004365"/>
    </source>
</evidence>
<dbReference type="InterPro" id="IPR010930">
    <property type="entry name" value="Flg_bb/hook_C_dom"/>
</dbReference>
<dbReference type="STRING" id="643648.Slip_1910"/>
<evidence type="ECO:0000259" key="8">
    <source>
        <dbReference type="Pfam" id="PF06429"/>
    </source>
</evidence>
<evidence type="ECO:0000259" key="7">
    <source>
        <dbReference type="Pfam" id="PF00460"/>
    </source>
</evidence>
<protein>
    <recommendedName>
        <fullName evidence="4">Flagellar hook-associated protein 1</fullName>
    </recommendedName>
</protein>
<dbReference type="GO" id="GO:0009424">
    <property type="term" value="C:bacterial-type flagellum hook"/>
    <property type="evidence" value="ECO:0007669"/>
    <property type="project" value="InterPro"/>
</dbReference>
<dbReference type="KEGG" id="slp:Slip_1910"/>
<organism evidence="10 11">
    <name type="scientific">Syntrophothermus lipocalidus (strain DSM 12680 / TGB-C1)</name>
    <dbReference type="NCBI Taxonomy" id="643648"/>
    <lineage>
        <taxon>Bacteria</taxon>
        <taxon>Bacillati</taxon>
        <taxon>Bacillota</taxon>
        <taxon>Clostridia</taxon>
        <taxon>Eubacteriales</taxon>
        <taxon>Syntrophomonadaceae</taxon>
        <taxon>Syntrophothermus</taxon>
    </lineage>
</organism>
<sequence>MRSMFLGLEIGRRAIMTQQTALDVTGHNVANANTEGYSRQVAVMVTTPAYHSPALTQNLSVGQIGTGVKVSEIRRLRDGFVDMQVRDETNTTGYWQALQTALDKIEAVINEPSDEGLRGVLDNFWQAWQDLSESPENESVRQVVAQRGMAVADTFHHIYNQLQELREDLNSQVKAKVDELNSYATQIADLNLQIQAITIAGKEPNDLKDRRDLLLDQLAKIVDAKIVYELDGMVTVMVGGTPLVQGITTMKVGLNADTNGIYKVVWDPDPSGHPGTSITGDPADDPGYTELHLKSGELLGLLEARGPADHSTLGSERNLVPDLMNRLNLMAKTVVMTTNALHRAGYSLNNTTPYPDGLDFFKQANEDSITEWAKYIQVADEIVSDPKNIAAALNRTSDDTGNPVNFGDGANALKIAQLKHTLNRNEYWTASDEIDVTFPDSTQFQGNFTVRYGGVDYEITMSAPAEPYQDFQEVVNAISGQLEAMGLNVGVRAEGKRLVFYSSSDQFQGVTGGTFPASGFSNVAARTMIQQVTVDDYWRSQVSSVGVISQEATRMVENQEVLLDQLEAKRQATSGVSLDEEMVNMIKFQHAYNAAARYITVIDEAVDVIVNRMGVVGR</sequence>
<feature type="domain" description="Flagellar hook-associated protein FlgK helical" evidence="9">
    <location>
        <begin position="102"/>
        <end position="352"/>
    </location>
</feature>
<dbReference type="Pfam" id="PF22638">
    <property type="entry name" value="FlgK_D1"/>
    <property type="match status" value="1"/>
</dbReference>
<feature type="domain" description="Flagellar basal body rod protein N-terminal" evidence="7">
    <location>
        <begin position="8"/>
        <end position="37"/>
    </location>
</feature>
<accession>D7CPM8</accession>
<gene>
    <name evidence="10" type="ordered locus">Slip_1910</name>
</gene>
<keyword evidence="10" id="KW-0282">Flagellum</keyword>
<keyword evidence="10" id="KW-0969">Cilium</keyword>
<dbReference type="InterPro" id="IPR053927">
    <property type="entry name" value="FlgK_helical"/>
</dbReference>
<feature type="domain" description="Flagellar basal-body/hook protein C-terminal" evidence="8">
    <location>
        <begin position="573"/>
        <end position="608"/>
    </location>
</feature>
<dbReference type="Proteomes" id="UP000000378">
    <property type="component" value="Chromosome"/>
</dbReference>
<dbReference type="GO" id="GO:0005576">
    <property type="term" value="C:extracellular region"/>
    <property type="evidence" value="ECO:0007669"/>
    <property type="project" value="UniProtKB-SubCell"/>
</dbReference>
<dbReference type="OrthoDB" id="9802553at2"/>
<reference evidence="11" key="1">
    <citation type="journal article" date="2010" name="Stand. Genomic Sci.">
        <title>Complete genome sequence of Syntrophothermus lipocalidus type strain (TGB-C1T).</title>
        <authorList>
            <consortium name="US DOE Joint Genome Institute (JGI-PGF)"/>
            <person name="Djao O."/>
            <person name="Zhang X."/>
            <person name="Lucas S."/>
            <person name="Lapidus A."/>
            <person name="Glavina Del Rio T."/>
            <person name="Nolan M."/>
            <person name="Tice H."/>
            <person name="Cheng J."/>
            <person name="Han C."/>
            <person name="Tapia R."/>
            <person name="Goodwin L."/>
            <person name="Pitluck S."/>
            <person name="Liolios K."/>
            <person name="Ivanova N."/>
            <person name="Mavromatis K."/>
            <person name="Mikhailova N."/>
            <person name="Ovchinnikova G."/>
            <person name="Pati A."/>
            <person name="Brambilla E."/>
            <person name="Chen A."/>
            <person name="Palaniappan K."/>
            <person name="Land M."/>
            <person name="Hauser L."/>
            <person name="Chang Y."/>
            <person name="Jeffries C."/>
            <person name="Rohde M."/>
            <person name="Sikorski J."/>
            <person name="Spring S."/>
            <person name="Goker M."/>
            <person name="Detter J."/>
            <person name="Woyke T."/>
            <person name="Bristow J."/>
            <person name="Eisen J."/>
            <person name="Markowitz V."/>
            <person name="Hugenholtz P."/>
            <person name="Kyrpides N."/>
            <person name="Klenk H."/>
        </authorList>
    </citation>
    <scope>NUCLEOTIDE SEQUENCE [LARGE SCALE GENOMIC DNA]</scope>
    <source>
        <strain evidence="11">DSM 12680 / TGB-C1</strain>
    </source>
</reference>
<evidence type="ECO:0000256" key="5">
    <source>
        <dbReference type="ARBA" id="ARBA00022525"/>
    </source>
</evidence>
<dbReference type="GO" id="GO:0005198">
    <property type="term" value="F:structural molecule activity"/>
    <property type="evidence" value="ECO:0007669"/>
    <property type="project" value="InterPro"/>
</dbReference>
<evidence type="ECO:0000259" key="9">
    <source>
        <dbReference type="Pfam" id="PF22638"/>
    </source>
</evidence>
<evidence type="ECO:0000256" key="2">
    <source>
        <dbReference type="ARBA" id="ARBA00004613"/>
    </source>
</evidence>
<proteinExistence type="inferred from homology"/>
<keyword evidence="10" id="KW-0966">Cell projection</keyword>
<dbReference type="InterPro" id="IPR002371">
    <property type="entry name" value="FlgK"/>
</dbReference>
<dbReference type="InterPro" id="IPR001444">
    <property type="entry name" value="Flag_bb_rod_N"/>
</dbReference>
<dbReference type="eggNOG" id="COG1256">
    <property type="taxonomic scope" value="Bacteria"/>
</dbReference>
<evidence type="ECO:0000256" key="3">
    <source>
        <dbReference type="ARBA" id="ARBA00009677"/>
    </source>
</evidence>
<dbReference type="PANTHER" id="PTHR30033">
    <property type="entry name" value="FLAGELLAR HOOK-ASSOCIATED PROTEIN 1"/>
    <property type="match status" value="1"/>
</dbReference>
<dbReference type="Pfam" id="PF00460">
    <property type="entry name" value="Flg_bb_rod"/>
    <property type="match status" value="1"/>
</dbReference>
<comment type="subcellular location">
    <subcellularLocation>
        <location evidence="1">Bacterial flagellum</location>
    </subcellularLocation>
    <subcellularLocation>
        <location evidence="2">Secreted</location>
    </subcellularLocation>
</comment>
<dbReference type="HOGENOM" id="CLU_012762_1_1_9"/>
<keyword evidence="11" id="KW-1185">Reference proteome</keyword>
<evidence type="ECO:0000313" key="10">
    <source>
        <dbReference type="EMBL" id="ADI02663.1"/>
    </source>
</evidence>
<dbReference type="AlphaFoldDB" id="D7CPM8"/>
<evidence type="ECO:0000256" key="4">
    <source>
        <dbReference type="ARBA" id="ARBA00016244"/>
    </source>
</evidence>
<evidence type="ECO:0000313" key="11">
    <source>
        <dbReference type="Proteomes" id="UP000000378"/>
    </source>
</evidence>
<name>D7CPM8_SYNLT</name>
<dbReference type="Pfam" id="PF06429">
    <property type="entry name" value="Flg_bbr_C"/>
    <property type="match status" value="1"/>
</dbReference>
<dbReference type="RefSeq" id="WP_013176065.1">
    <property type="nucleotide sequence ID" value="NC_014220.1"/>
</dbReference>
<keyword evidence="6" id="KW-0975">Bacterial flagellum</keyword>
<dbReference type="NCBIfam" id="TIGR02492">
    <property type="entry name" value="flgK_ends"/>
    <property type="match status" value="1"/>
</dbReference>